<accession>A0ACB8TWG6</accession>
<proteinExistence type="predicted"/>
<sequence>MRFSTVAAALLPVAGVYAADIVVKVGDGGLTFTPNTVTANSGDNLIFSFVAKNHTVTQSTFAAPCTENGPIDSGFMNIPAGSGPANYTVPVNDSTTPVWFYCKQVLNGVSHCSQGMVFALNPTADKTFGTFQATANATASSTNSSSSASPSGASSASGSSPSSTSHSSSSNAPAPTSSTTSGAMKIGSSAAIALSAVGLAAGMLL</sequence>
<gene>
    <name evidence="1" type="ORF">BDY19DRAFT_995998</name>
</gene>
<dbReference type="Proteomes" id="UP001055072">
    <property type="component" value="Unassembled WGS sequence"/>
</dbReference>
<evidence type="ECO:0000313" key="2">
    <source>
        <dbReference type="Proteomes" id="UP001055072"/>
    </source>
</evidence>
<keyword evidence="2" id="KW-1185">Reference proteome</keyword>
<evidence type="ECO:0000313" key="1">
    <source>
        <dbReference type="EMBL" id="KAI0086391.1"/>
    </source>
</evidence>
<name>A0ACB8TWG6_9APHY</name>
<protein>
    <submittedName>
        <fullName evidence="1">Uncharacterized protein</fullName>
    </submittedName>
</protein>
<comment type="caution">
    <text evidence="1">The sequence shown here is derived from an EMBL/GenBank/DDBJ whole genome shotgun (WGS) entry which is preliminary data.</text>
</comment>
<reference evidence="1" key="1">
    <citation type="journal article" date="2021" name="Environ. Microbiol.">
        <title>Gene family expansions and transcriptome signatures uncover fungal adaptations to wood decay.</title>
        <authorList>
            <person name="Hage H."/>
            <person name="Miyauchi S."/>
            <person name="Viragh M."/>
            <person name="Drula E."/>
            <person name="Min B."/>
            <person name="Chaduli D."/>
            <person name="Navarro D."/>
            <person name="Favel A."/>
            <person name="Norest M."/>
            <person name="Lesage-Meessen L."/>
            <person name="Balint B."/>
            <person name="Merenyi Z."/>
            <person name="de Eugenio L."/>
            <person name="Morin E."/>
            <person name="Martinez A.T."/>
            <person name="Baldrian P."/>
            <person name="Stursova M."/>
            <person name="Martinez M.J."/>
            <person name="Novotny C."/>
            <person name="Magnuson J.K."/>
            <person name="Spatafora J.W."/>
            <person name="Maurice S."/>
            <person name="Pangilinan J."/>
            <person name="Andreopoulos W."/>
            <person name="LaButti K."/>
            <person name="Hundley H."/>
            <person name="Na H."/>
            <person name="Kuo A."/>
            <person name="Barry K."/>
            <person name="Lipzen A."/>
            <person name="Henrissat B."/>
            <person name="Riley R."/>
            <person name="Ahrendt S."/>
            <person name="Nagy L.G."/>
            <person name="Grigoriev I.V."/>
            <person name="Martin F."/>
            <person name="Rosso M.N."/>
        </authorList>
    </citation>
    <scope>NUCLEOTIDE SEQUENCE</scope>
    <source>
        <strain evidence="1">CBS 384.51</strain>
    </source>
</reference>
<organism evidence="1 2">
    <name type="scientific">Irpex rosettiformis</name>
    <dbReference type="NCBI Taxonomy" id="378272"/>
    <lineage>
        <taxon>Eukaryota</taxon>
        <taxon>Fungi</taxon>
        <taxon>Dikarya</taxon>
        <taxon>Basidiomycota</taxon>
        <taxon>Agaricomycotina</taxon>
        <taxon>Agaricomycetes</taxon>
        <taxon>Polyporales</taxon>
        <taxon>Irpicaceae</taxon>
        <taxon>Irpex</taxon>
    </lineage>
</organism>
<dbReference type="EMBL" id="MU274924">
    <property type="protein sequence ID" value="KAI0086391.1"/>
    <property type="molecule type" value="Genomic_DNA"/>
</dbReference>